<gene>
    <name evidence="1" type="ORF">ACFPP9_05320</name>
</gene>
<comment type="caution">
    <text evidence="1">The sequence shown here is derived from an EMBL/GenBank/DDBJ whole genome shotgun (WGS) entry which is preliminary data.</text>
</comment>
<dbReference type="EMBL" id="JBHSML010000002">
    <property type="protein sequence ID" value="MFC5515182.1"/>
    <property type="molecule type" value="Genomic_DNA"/>
</dbReference>
<accession>A0ABW0PTZ8</accession>
<proteinExistence type="predicted"/>
<keyword evidence="2" id="KW-1185">Reference proteome</keyword>
<organism evidence="1 2">
    <name type="scientific">Kaistia terrae</name>
    <dbReference type="NCBI Taxonomy" id="537017"/>
    <lineage>
        <taxon>Bacteria</taxon>
        <taxon>Pseudomonadati</taxon>
        <taxon>Pseudomonadota</taxon>
        <taxon>Alphaproteobacteria</taxon>
        <taxon>Hyphomicrobiales</taxon>
        <taxon>Kaistiaceae</taxon>
        <taxon>Kaistia</taxon>
    </lineage>
</organism>
<protein>
    <submittedName>
        <fullName evidence="1">Uncharacterized protein</fullName>
    </submittedName>
</protein>
<dbReference type="Proteomes" id="UP001596150">
    <property type="component" value="Unassembled WGS sequence"/>
</dbReference>
<evidence type="ECO:0000313" key="1">
    <source>
        <dbReference type="EMBL" id="MFC5515182.1"/>
    </source>
</evidence>
<reference evidence="2" key="1">
    <citation type="journal article" date="2019" name="Int. J. Syst. Evol. Microbiol.">
        <title>The Global Catalogue of Microorganisms (GCM) 10K type strain sequencing project: providing services to taxonomists for standard genome sequencing and annotation.</title>
        <authorList>
            <consortium name="The Broad Institute Genomics Platform"/>
            <consortium name="The Broad Institute Genome Sequencing Center for Infectious Disease"/>
            <person name="Wu L."/>
            <person name="Ma J."/>
        </authorList>
    </citation>
    <scope>NUCLEOTIDE SEQUENCE [LARGE SCALE GENOMIC DNA]</scope>
    <source>
        <strain evidence="2">KACC 12633</strain>
    </source>
</reference>
<name>A0ABW0PTZ8_9HYPH</name>
<evidence type="ECO:0000313" key="2">
    <source>
        <dbReference type="Proteomes" id="UP001596150"/>
    </source>
</evidence>
<sequence length="114" mass="12674">MTDPNKPADDEDFEAFAADYEEHRDALYDLISDYADDKQLDDGLLGAMVLDLAVSLRMIAYANSVEKPSVSGLKMELDRFTKDAEEHARSAKQDAEDFIAEVKATREEGAEPEA</sequence>
<dbReference type="RefSeq" id="WP_266343181.1">
    <property type="nucleotide sequence ID" value="NZ_JAPKNH010000002.1"/>
</dbReference>